<dbReference type="EMBL" id="BOPF01000020">
    <property type="protein sequence ID" value="GIJ48360.1"/>
    <property type="molecule type" value="Genomic_DNA"/>
</dbReference>
<name>A0A8J3YQX8_9ACTN</name>
<evidence type="ECO:0000256" key="2">
    <source>
        <dbReference type="SAM" id="Phobius"/>
    </source>
</evidence>
<evidence type="ECO:0000259" key="3">
    <source>
        <dbReference type="PROSITE" id="PS50011"/>
    </source>
</evidence>
<dbReference type="GO" id="GO:0004674">
    <property type="term" value="F:protein serine/threonine kinase activity"/>
    <property type="evidence" value="ECO:0007669"/>
    <property type="project" value="TreeGrafter"/>
</dbReference>
<organism evidence="4 5">
    <name type="scientific">Virgisporangium aliadipatigenens</name>
    <dbReference type="NCBI Taxonomy" id="741659"/>
    <lineage>
        <taxon>Bacteria</taxon>
        <taxon>Bacillati</taxon>
        <taxon>Actinomycetota</taxon>
        <taxon>Actinomycetes</taxon>
        <taxon>Micromonosporales</taxon>
        <taxon>Micromonosporaceae</taxon>
        <taxon>Virgisporangium</taxon>
    </lineage>
</organism>
<dbReference type="GO" id="GO:0005737">
    <property type="term" value="C:cytoplasm"/>
    <property type="evidence" value="ECO:0007669"/>
    <property type="project" value="TreeGrafter"/>
</dbReference>
<feature type="transmembrane region" description="Helical" evidence="2">
    <location>
        <begin position="549"/>
        <end position="570"/>
    </location>
</feature>
<dbReference type="Gene3D" id="1.10.510.10">
    <property type="entry name" value="Transferase(Phosphotransferase) domain 1"/>
    <property type="match status" value="1"/>
</dbReference>
<accession>A0A8J3YQX8</accession>
<dbReference type="PANTHER" id="PTHR44167">
    <property type="entry name" value="OVARIAN-SPECIFIC SERINE/THREONINE-PROTEIN KINASE LOK-RELATED"/>
    <property type="match status" value="1"/>
</dbReference>
<comment type="caution">
    <text evidence="4">The sequence shown here is derived from an EMBL/GenBank/DDBJ whole genome shotgun (WGS) entry which is preliminary data.</text>
</comment>
<dbReference type="InterPro" id="IPR011009">
    <property type="entry name" value="Kinase-like_dom_sf"/>
</dbReference>
<evidence type="ECO:0000313" key="5">
    <source>
        <dbReference type="Proteomes" id="UP000619260"/>
    </source>
</evidence>
<dbReference type="Pfam" id="PF00069">
    <property type="entry name" value="Pkinase"/>
    <property type="match status" value="1"/>
</dbReference>
<dbReference type="PANTHER" id="PTHR44167:SF18">
    <property type="entry name" value="PROTEIN KINASE DOMAIN-CONTAINING PROTEIN"/>
    <property type="match status" value="1"/>
</dbReference>
<proteinExistence type="predicted"/>
<dbReference type="PROSITE" id="PS50011">
    <property type="entry name" value="PROTEIN_KINASE_DOM"/>
    <property type="match status" value="1"/>
</dbReference>
<keyword evidence="5" id="KW-1185">Reference proteome</keyword>
<keyword evidence="2" id="KW-0472">Membrane</keyword>
<dbReference type="InterPro" id="IPR008271">
    <property type="entry name" value="Ser/Thr_kinase_AS"/>
</dbReference>
<protein>
    <recommendedName>
        <fullName evidence="3">Protein kinase domain-containing protein</fullName>
    </recommendedName>
</protein>
<keyword evidence="2" id="KW-1133">Transmembrane helix</keyword>
<dbReference type="SMART" id="SM00220">
    <property type="entry name" value="S_TKc"/>
    <property type="match status" value="1"/>
</dbReference>
<dbReference type="GO" id="GO:0005524">
    <property type="term" value="F:ATP binding"/>
    <property type="evidence" value="ECO:0007669"/>
    <property type="project" value="InterPro"/>
</dbReference>
<feature type="domain" description="Protein kinase" evidence="3">
    <location>
        <begin position="63"/>
        <end position="320"/>
    </location>
</feature>
<evidence type="ECO:0000313" key="4">
    <source>
        <dbReference type="EMBL" id="GIJ48360.1"/>
    </source>
</evidence>
<dbReference type="AlphaFoldDB" id="A0A8J3YQX8"/>
<dbReference type="RefSeq" id="WP_203901848.1">
    <property type="nucleotide sequence ID" value="NZ_BOPF01000020.1"/>
</dbReference>
<keyword evidence="2" id="KW-0812">Transmembrane</keyword>
<sequence length="577" mass="62366">MNAGGSAGLARGAWAAPPTARDALRRAPRTTRDPAPETTRDRGPVAGARYRRVNLPPELVDRYEVERDLGAGGEADTLLARDRATGEHAVVKIYRREVRAAEATLARLTGADPRHLVRLLDWGRGDGYLWETLEYAVHGSLEDLRRQQGGGAWPDESVLRVVAQVAPAIAYAHSLGLVHRDVKPGNILVRGVAPVDLVLADFGLAAVLNASREMRSGSRTCAYAAPEAAIGDTSTALDWWSLGIVVHELLTGLNPFQRLDGSWQSDAMIVRELTVHDIDLSRIRDRRWHLLCRGLLTRAPEERWGAEQVSAWCAGASPAVPRSHPAGPAGFAGGPLDREHLLRLAENAVADPAQNAAVDLLYTDGVLPALDGRPGCAGHAALDERWRRLWAQFEAVVRRYRLDVPPETARRYRAMLLLAAFPGQEELWAAEAGAAAAEPEAAGQRWFRTLAAEQAPPDAAAAHHAALLLAAPIAAERTGRQRTAERVRAAEAARQRQFARERSIDELSARFALVCAMLALVPLLGYVAAPAALYLGYRGRRGGEVASSTLTFALAVVGLVCNAFYARVYLGITADSL</sequence>
<evidence type="ECO:0000256" key="1">
    <source>
        <dbReference type="SAM" id="MobiDB-lite"/>
    </source>
</evidence>
<feature type="region of interest" description="Disordered" evidence="1">
    <location>
        <begin position="1"/>
        <end position="51"/>
    </location>
</feature>
<dbReference type="InterPro" id="IPR000719">
    <property type="entry name" value="Prot_kinase_dom"/>
</dbReference>
<feature type="compositionally biased region" description="Basic and acidic residues" evidence="1">
    <location>
        <begin position="22"/>
        <end position="43"/>
    </location>
</feature>
<dbReference type="Proteomes" id="UP000619260">
    <property type="component" value="Unassembled WGS sequence"/>
</dbReference>
<dbReference type="PROSITE" id="PS00108">
    <property type="entry name" value="PROTEIN_KINASE_ST"/>
    <property type="match status" value="1"/>
</dbReference>
<dbReference type="CDD" id="cd14014">
    <property type="entry name" value="STKc_PknB_like"/>
    <property type="match status" value="1"/>
</dbReference>
<dbReference type="SUPFAM" id="SSF56112">
    <property type="entry name" value="Protein kinase-like (PK-like)"/>
    <property type="match status" value="1"/>
</dbReference>
<reference evidence="4" key="1">
    <citation type="submission" date="2021-01" db="EMBL/GenBank/DDBJ databases">
        <title>Whole genome shotgun sequence of Virgisporangium aliadipatigenens NBRC 105644.</title>
        <authorList>
            <person name="Komaki H."/>
            <person name="Tamura T."/>
        </authorList>
    </citation>
    <scope>NUCLEOTIDE SEQUENCE</scope>
    <source>
        <strain evidence="4">NBRC 105644</strain>
    </source>
</reference>
<gene>
    <name evidence="4" type="ORF">Val02_52460</name>
</gene>
<feature type="transmembrane region" description="Helical" evidence="2">
    <location>
        <begin position="511"/>
        <end position="537"/>
    </location>
</feature>